<evidence type="ECO:0000256" key="4">
    <source>
        <dbReference type="ARBA" id="ARBA00023125"/>
    </source>
</evidence>
<evidence type="ECO:0000313" key="8">
    <source>
        <dbReference type="EMBL" id="GEK18434.1"/>
    </source>
</evidence>
<dbReference type="GO" id="GO:0000976">
    <property type="term" value="F:transcription cis-regulatory region binding"/>
    <property type="evidence" value="ECO:0007669"/>
    <property type="project" value="TreeGrafter"/>
</dbReference>
<dbReference type="Pfam" id="PF00486">
    <property type="entry name" value="Trans_reg_C"/>
    <property type="match status" value="1"/>
</dbReference>
<name>A0A510UUR9_9CELL</name>
<dbReference type="EMBL" id="BJUA01000010">
    <property type="protein sequence ID" value="GEK18434.1"/>
    <property type="molecule type" value="Genomic_DNA"/>
</dbReference>
<dbReference type="GO" id="GO:0005829">
    <property type="term" value="C:cytosol"/>
    <property type="evidence" value="ECO:0007669"/>
    <property type="project" value="TreeGrafter"/>
</dbReference>
<gene>
    <name evidence="8" type="ORF">CPE01_21670</name>
</gene>
<dbReference type="InterPro" id="IPR039420">
    <property type="entry name" value="WalR-like"/>
</dbReference>
<dbReference type="GO" id="GO:0032993">
    <property type="term" value="C:protein-DNA complex"/>
    <property type="evidence" value="ECO:0007669"/>
    <property type="project" value="TreeGrafter"/>
</dbReference>
<dbReference type="PANTHER" id="PTHR48111:SF28">
    <property type="entry name" value="TRANSCRIPTIONAL REGULATORY PROTEIN TCRX-RELATED"/>
    <property type="match status" value="1"/>
</dbReference>
<evidence type="ECO:0000256" key="3">
    <source>
        <dbReference type="ARBA" id="ARBA00023015"/>
    </source>
</evidence>
<reference evidence="8 9" key="1">
    <citation type="submission" date="2019-07" db="EMBL/GenBank/DDBJ databases">
        <title>Whole genome shotgun sequence of Cellulomonas persica NBRC 101101.</title>
        <authorList>
            <person name="Hosoyama A."/>
            <person name="Uohara A."/>
            <person name="Ohji S."/>
            <person name="Ichikawa N."/>
        </authorList>
    </citation>
    <scope>NUCLEOTIDE SEQUENCE [LARGE SCALE GENOMIC DNA]</scope>
    <source>
        <strain evidence="8 9">NBRC 101101</strain>
    </source>
</reference>
<keyword evidence="2" id="KW-0902">Two-component regulatory system</keyword>
<evidence type="ECO:0000256" key="2">
    <source>
        <dbReference type="ARBA" id="ARBA00023012"/>
    </source>
</evidence>
<dbReference type="InterPro" id="IPR016032">
    <property type="entry name" value="Sig_transdc_resp-reg_C-effctor"/>
</dbReference>
<keyword evidence="9" id="KW-1185">Reference proteome</keyword>
<dbReference type="OrthoDB" id="5242462at2"/>
<keyword evidence="3" id="KW-0805">Transcription regulation</keyword>
<evidence type="ECO:0000256" key="5">
    <source>
        <dbReference type="ARBA" id="ARBA00023163"/>
    </source>
</evidence>
<feature type="domain" description="OmpR/PhoB-type" evidence="7">
    <location>
        <begin position="10"/>
        <end position="107"/>
    </location>
</feature>
<dbReference type="InterPro" id="IPR001867">
    <property type="entry name" value="OmpR/PhoB-type_DNA-bd"/>
</dbReference>
<dbReference type="FunFam" id="1.10.10.10:FF:000005">
    <property type="entry name" value="Two-component system response regulator"/>
    <property type="match status" value="1"/>
</dbReference>
<organism evidence="8 9">
    <name type="scientific">Cellulomonas persica</name>
    <dbReference type="NCBI Taxonomy" id="76861"/>
    <lineage>
        <taxon>Bacteria</taxon>
        <taxon>Bacillati</taxon>
        <taxon>Actinomycetota</taxon>
        <taxon>Actinomycetes</taxon>
        <taxon>Micrococcales</taxon>
        <taxon>Cellulomonadaceae</taxon>
        <taxon>Cellulomonas</taxon>
    </lineage>
</organism>
<evidence type="ECO:0000256" key="6">
    <source>
        <dbReference type="PROSITE-ProRule" id="PRU01091"/>
    </source>
</evidence>
<dbReference type="SMART" id="SM00862">
    <property type="entry name" value="Trans_reg_C"/>
    <property type="match status" value="1"/>
</dbReference>
<dbReference type="SUPFAM" id="SSF46894">
    <property type="entry name" value="C-terminal effector domain of the bipartite response regulators"/>
    <property type="match status" value="1"/>
</dbReference>
<evidence type="ECO:0000256" key="1">
    <source>
        <dbReference type="ARBA" id="ARBA00022553"/>
    </source>
</evidence>
<dbReference type="CDD" id="cd00383">
    <property type="entry name" value="trans_reg_C"/>
    <property type="match status" value="1"/>
</dbReference>
<dbReference type="InterPro" id="IPR036388">
    <property type="entry name" value="WH-like_DNA-bd_sf"/>
</dbReference>
<feature type="DNA-binding region" description="OmpR/PhoB-type" evidence="6">
    <location>
        <begin position="10"/>
        <end position="107"/>
    </location>
</feature>
<sequence>MTATTTTAPPGTLVVGDLQLDETSGEVTRGGERIHLTPTERALLTYFMRNPRRVLSKRMILDRVWRDDRGGADGVVELYVSYLRRKIDKGRTPMLHTQRGLGYVLRAS</sequence>
<evidence type="ECO:0000259" key="7">
    <source>
        <dbReference type="PROSITE" id="PS51755"/>
    </source>
</evidence>
<dbReference type="Gene3D" id="1.10.10.10">
    <property type="entry name" value="Winged helix-like DNA-binding domain superfamily/Winged helix DNA-binding domain"/>
    <property type="match status" value="1"/>
</dbReference>
<dbReference type="PROSITE" id="PS51755">
    <property type="entry name" value="OMPR_PHOB"/>
    <property type="match status" value="1"/>
</dbReference>
<proteinExistence type="predicted"/>
<dbReference type="GO" id="GO:0000156">
    <property type="term" value="F:phosphorelay response regulator activity"/>
    <property type="evidence" value="ECO:0007669"/>
    <property type="project" value="TreeGrafter"/>
</dbReference>
<keyword evidence="1" id="KW-0597">Phosphoprotein</keyword>
<keyword evidence="5" id="KW-0804">Transcription</keyword>
<dbReference type="PANTHER" id="PTHR48111">
    <property type="entry name" value="REGULATOR OF RPOS"/>
    <property type="match status" value="1"/>
</dbReference>
<dbReference type="Proteomes" id="UP000321386">
    <property type="component" value="Unassembled WGS sequence"/>
</dbReference>
<accession>A0A510UUR9</accession>
<dbReference type="AlphaFoldDB" id="A0A510UUR9"/>
<comment type="caution">
    <text evidence="8">The sequence shown here is derived from an EMBL/GenBank/DDBJ whole genome shotgun (WGS) entry which is preliminary data.</text>
</comment>
<dbReference type="GO" id="GO:0006355">
    <property type="term" value="P:regulation of DNA-templated transcription"/>
    <property type="evidence" value="ECO:0007669"/>
    <property type="project" value="InterPro"/>
</dbReference>
<evidence type="ECO:0000313" key="9">
    <source>
        <dbReference type="Proteomes" id="UP000321386"/>
    </source>
</evidence>
<protein>
    <recommendedName>
        <fullName evidence="7">OmpR/PhoB-type domain-containing protein</fullName>
    </recommendedName>
</protein>
<keyword evidence="4 6" id="KW-0238">DNA-binding</keyword>